<protein>
    <submittedName>
        <fullName evidence="1">Uncharacterized protein</fullName>
    </submittedName>
</protein>
<reference evidence="1" key="1">
    <citation type="journal article" date="2014" name="Front. Microbiol.">
        <title>High frequency of phylogenetically diverse reductive dehalogenase-homologous genes in deep subseafloor sedimentary metagenomes.</title>
        <authorList>
            <person name="Kawai M."/>
            <person name="Futagami T."/>
            <person name="Toyoda A."/>
            <person name="Takaki Y."/>
            <person name="Nishi S."/>
            <person name="Hori S."/>
            <person name="Arai W."/>
            <person name="Tsubouchi T."/>
            <person name="Morono Y."/>
            <person name="Uchiyama I."/>
            <person name="Ito T."/>
            <person name="Fujiyama A."/>
            <person name="Inagaki F."/>
            <person name="Takami H."/>
        </authorList>
    </citation>
    <scope>NUCLEOTIDE SEQUENCE</scope>
    <source>
        <strain evidence="1">Expedition CK06-06</strain>
    </source>
</reference>
<accession>X1JUV9</accession>
<sequence>MIINKDTKLNLINSRWGSRLTLNLNFSEHSIETGNLGIDLSHERKIKYSHQSLQQLKFFVKSGSSEDEGFYFSKLNSYLANQELLLGLTYLTLKGIHSSELDIKFTIRSPLAIAPQLENDEDIKILHSPFFYIDIEIENISKISQDISTFIGFDMEGQLVNKNLVFNDNGKNNVGKHENKF</sequence>
<comment type="caution">
    <text evidence="1">The sequence shown here is derived from an EMBL/GenBank/DDBJ whole genome shotgun (WGS) entry which is preliminary data.</text>
</comment>
<dbReference type="AlphaFoldDB" id="X1JUV9"/>
<feature type="non-terminal residue" evidence="1">
    <location>
        <position position="181"/>
    </location>
</feature>
<name>X1JUV9_9ZZZZ</name>
<dbReference type="EMBL" id="BARU01031339">
    <property type="protein sequence ID" value="GAH73578.1"/>
    <property type="molecule type" value="Genomic_DNA"/>
</dbReference>
<gene>
    <name evidence="1" type="ORF">S03H2_49590</name>
</gene>
<evidence type="ECO:0000313" key="1">
    <source>
        <dbReference type="EMBL" id="GAH73578.1"/>
    </source>
</evidence>
<organism evidence="1">
    <name type="scientific">marine sediment metagenome</name>
    <dbReference type="NCBI Taxonomy" id="412755"/>
    <lineage>
        <taxon>unclassified sequences</taxon>
        <taxon>metagenomes</taxon>
        <taxon>ecological metagenomes</taxon>
    </lineage>
</organism>
<proteinExistence type="predicted"/>